<organism evidence="1 2">
    <name type="scientific">Vitis vinifera</name>
    <name type="common">Grape</name>
    <dbReference type="NCBI Taxonomy" id="29760"/>
    <lineage>
        <taxon>Eukaryota</taxon>
        <taxon>Viridiplantae</taxon>
        <taxon>Streptophyta</taxon>
        <taxon>Embryophyta</taxon>
        <taxon>Tracheophyta</taxon>
        <taxon>Spermatophyta</taxon>
        <taxon>Magnoliopsida</taxon>
        <taxon>eudicotyledons</taxon>
        <taxon>Gunneridae</taxon>
        <taxon>Pentapetalae</taxon>
        <taxon>rosids</taxon>
        <taxon>Vitales</taxon>
        <taxon>Vitaceae</taxon>
        <taxon>Viteae</taxon>
        <taxon>Vitis</taxon>
    </lineage>
</organism>
<dbReference type="Proteomes" id="UP001227230">
    <property type="component" value="Chromosome 7"/>
</dbReference>
<evidence type="ECO:0000313" key="1">
    <source>
        <dbReference type="EMBL" id="WJZ90486.1"/>
    </source>
</evidence>
<reference evidence="1 2" key="1">
    <citation type="journal article" date="2023" name="Hortic Res">
        <title>The complete reference genome for grapevine (Vitis vinifera L.) genetics and breeding.</title>
        <authorList>
            <person name="Shi X."/>
            <person name="Cao S."/>
            <person name="Wang X."/>
            <person name="Huang S."/>
            <person name="Wang Y."/>
            <person name="Liu Z."/>
            <person name="Liu W."/>
            <person name="Leng X."/>
            <person name="Peng Y."/>
            <person name="Wang N."/>
            <person name="Wang Y."/>
            <person name="Ma Z."/>
            <person name="Xu X."/>
            <person name="Zhang F."/>
            <person name="Xue H."/>
            <person name="Zhong H."/>
            <person name="Wang Y."/>
            <person name="Zhang K."/>
            <person name="Velt A."/>
            <person name="Avia K."/>
            <person name="Holtgrawe D."/>
            <person name="Grimplet J."/>
            <person name="Matus J.T."/>
            <person name="Ware D."/>
            <person name="Wu X."/>
            <person name="Wang H."/>
            <person name="Liu C."/>
            <person name="Fang Y."/>
            <person name="Rustenholz C."/>
            <person name="Cheng Z."/>
            <person name="Xiao H."/>
            <person name="Zhou Y."/>
        </authorList>
    </citation>
    <scope>NUCLEOTIDE SEQUENCE [LARGE SCALE GENOMIC DNA]</scope>
    <source>
        <strain evidence="2">cv. Pinot noir / PN40024</strain>
        <tissue evidence="1">Leaf</tissue>
    </source>
</reference>
<keyword evidence="2" id="KW-1185">Reference proteome</keyword>
<evidence type="ECO:0000313" key="2">
    <source>
        <dbReference type="Proteomes" id="UP001227230"/>
    </source>
</evidence>
<name>A0ABY9C633_VITVI</name>
<gene>
    <name evidence="1" type="ORF">VitviT2T_009627</name>
</gene>
<accession>A0ABY9C633</accession>
<proteinExistence type="predicted"/>
<sequence length="319" mass="36887">MMQRHHTQSEIHLGFFALIRRIITSSLPSSPVLTVELQKMKMEAHEDEMRSLCVTLKPPDLNLFPMRYLFYGLRFTHKLGCGSGRKCCLFQIRLLELMDLDSQDCSLSFSRLTLFQIKGLLWANIKGMGADEIELKHQRNVLLCLVVVFTPGLLIQECSYPCGRVRKVASVGAELRFWDWHFPYYLLVLTSGCFPSAKAVFDTVAERDLLRRKVEEYGNEEQVCFQGVRATDGFTIWKSIWNGWPVFGRDTSNSFFEDATKVRFWLFGWRRDFKEVSLNPFVRVTSNVDWRMNVGDGLGIITSESWFLLAISRLQVRVG</sequence>
<dbReference type="EMBL" id="CP126654">
    <property type="protein sequence ID" value="WJZ90486.1"/>
    <property type="molecule type" value="Genomic_DNA"/>
</dbReference>
<protein>
    <submittedName>
        <fullName evidence="1">Uncharacterized protein</fullName>
    </submittedName>
</protein>